<comment type="caution">
    <text evidence="3">The sequence shown here is derived from an EMBL/GenBank/DDBJ whole genome shotgun (WGS) entry which is preliminary data.</text>
</comment>
<evidence type="ECO:0000256" key="1">
    <source>
        <dbReference type="SAM" id="Phobius"/>
    </source>
</evidence>
<organism evidence="3 4">
    <name type="scientific">Marinobacterium aestuariivivens</name>
    <dbReference type="NCBI Taxonomy" id="1698799"/>
    <lineage>
        <taxon>Bacteria</taxon>
        <taxon>Pseudomonadati</taxon>
        <taxon>Pseudomonadota</taxon>
        <taxon>Gammaproteobacteria</taxon>
        <taxon>Oceanospirillales</taxon>
        <taxon>Oceanospirillaceae</taxon>
        <taxon>Marinobacterium</taxon>
    </lineage>
</organism>
<feature type="transmembrane region" description="Helical" evidence="1">
    <location>
        <begin position="20"/>
        <end position="42"/>
    </location>
</feature>
<feature type="transmembrane region" description="Helical" evidence="1">
    <location>
        <begin position="155"/>
        <end position="181"/>
    </location>
</feature>
<keyword evidence="4" id="KW-1185">Reference proteome</keyword>
<name>A0ABW2A501_9GAMM</name>
<dbReference type="EMBL" id="JBHSWE010000001">
    <property type="protein sequence ID" value="MFC6672607.1"/>
    <property type="molecule type" value="Genomic_DNA"/>
</dbReference>
<dbReference type="Pfam" id="PF17149">
    <property type="entry name" value="CHASE5"/>
    <property type="match status" value="1"/>
</dbReference>
<keyword evidence="1" id="KW-0812">Transmembrane</keyword>
<dbReference type="InterPro" id="IPR033414">
    <property type="entry name" value="Sensor_dom"/>
</dbReference>
<evidence type="ECO:0000313" key="3">
    <source>
        <dbReference type="EMBL" id="MFC6672607.1"/>
    </source>
</evidence>
<dbReference type="Proteomes" id="UP001596422">
    <property type="component" value="Unassembled WGS sequence"/>
</dbReference>
<proteinExistence type="predicted"/>
<sequence>MNWLSRLNHYRQDNPLAMRLVALILLCSSAITLTATALQLYLDYRYDLSRIDSRIGQIEASSLQSLSNSLWVIDPVQVQLQLDGLKQLPDVDYLRLATRFDETFEAGTAPAPDSRLVTRHYSLEHRTPEGQLYPLGDLQIVISLDGVYRRLRERVLVILASQGVKTFLVSTFILYLFWYLVTQHLSTLARYASTLHLDNLDRPLALGRGPGAGWTSSARS</sequence>
<reference evidence="4" key="1">
    <citation type="journal article" date="2019" name="Int. J. Syst. Evol. Microbiol.">
        <title>The Global Catalogue of Microorganisms (GCM) 10K type strain sequencing project: providing services to taxonomists for standard genome sequencing and annotation.</title>
        <authorList>
            <consortium name="The Broad Institute Genomics Platform"/>
            <consortium name="The Broad Institute Genome Sequencing Center for Infectious Disease"/>
            <person name="Wu L."/>
            <person name="Ma J."/>
        </authorList>
    </citation>
    <scope>NUCLEOTIDE SEQUENCE [LARGE SCALE GENOMIC DNA]</scope>
    <source>
        <strain evidence="4">NBRC 111756</strain>
    </source>
</reference>
<keyword evidence="1" id="KW-1133">Transmembrane helix</keyword>
<keyword evidence="1" id="KW-0472">Membrane</keyword>
<gene>
    <name evidence="3" type="ORF">ACFQDL_22940</name>
</gene>
<dbReference type="RefSeq" id="WP_379911038.1">
    <property type="nucleotide sequence ID" value="NZ_JBHSWE010000001.1"/>
</dbReference>
<evidence type="ECO:0000313" key="4">
    <source>
        <dbReference type="Proteomes" id="UP001596422"/>
    </source>
</evidence>
<evidence type="ECO:0000259" key="2">
    <source>
        <dbReference type="Pfam" id="PF17149"/>
    </source>
</evidence>
<feature type="domain" description="Periplasmic sensor" evidence="2">
    <location>
        <begin position="43"/>
        <end position="151"/>
    </location>
</feature>
<accession>A0ABW2A501</accession>
<protein>
    <recommendedName>
        <fullName evidence="2">Periplasmic sensor domain-containing protein</fullName>
    </recommendedName>
</protein>